<dbReference type="InterPro" id="IPR017441">
    <property type="entry name" value="Protein_kinase_ATP_BS"/>
</dbReference>
<sequence>MKGGRTRHFPLFEAHPAVNAPLPRLDPGLLEPLARRENPPTDLPLDPGLPPALGNYQILARLGEGATSEVLLGLDRFRQQQVAIKRLRPHRLLDGAERRYAERFFAVEATLVGRLQHPNLVRLLDAFESPEGPCLVMEYVPGVTLRHFCDPGRLLSLEQVVEVGFKCAMALGHLWQHGLIHRDVKPANILVSTDGPDVVAVKVTDFGSMLNLWADVTQVHRVGTLAYIAPEQLEGDPLDCRSDIYALAAVMHHLVAGRPPFDGATQAEMLRRVVSEPAPSLLGVRPGVTPALDDCLHRALSKDRRERHGSWEEFAQALAGLIRHGEVPRGTFQRVLDSERFGLLRPLPFFEGFAETSLWEVVHRAQWRRYPAGRRLMRHGETTREFHVIVQGEVEVLREGQTVAHLGPGQTVGEMALLAPSPALREHRADVRATQTCVTVVLDPAGLERLGRETRHQLDQAFIGVLVRRLHAAHEALQHPRQIL</sequence>
<dbReference type="CDD" id="cd14014">
    <property type="entry name" value="STKc_PknB_like"/>
    <property type="match status" value="1"/>
</dbReference>
<dbReference type="Gene3D" id="3.30.200.20">
    <property type="entry name" value="Phosphorylase Kinase, domain 1"/>
    <property type="match status" value="1"/>
</dbReference>
<evidence type="ECO:0000256" key="1">
    <source>
        <dbReference type="ARBA" id="ARBA00022527"/>
    </source>
</evidence>
<dbReference type="PANTHER" id="PTHR24350">
    <property type="entry name" value="SERINE/THREONINE-PROTEIN KINASE IAL-RELATED"/>
    <property type="match status" value="1"/>
</dbReference>
<evidence type="ECO:0000256" key="5">
    <source>
        <dbReference type="ARBA" id="ARBA00022777"/>
    </source>
</evidence>
<dbReference type="Proteomes" id="UP000484255">
    <property type="component" value="Unassembled WGS sequence"/>
</dbReference>
<dbReference type="InterPro" id="IPR000595">
    <property type="entry name" value="cNMP-bd_dom"/>
</dbReference>
<dbReference type="AlphaFoldDB" id="A0A7C9TMR4"/>
<dbReference type="SMART" id="SM00220">
    <property type="entry name" value="S_TKc"/>
    <property type="match status" value="1"/>
</dbReference>
<reference evidence="11 12" key="1">
    <citation type="submission" date="2020-02" db="EMBL/GenBank/DDBJ databases">
        <title>Ideonella bacterium strain TBM-1.</title>
        <authorList>
            <person name="Chen W.-M."/>
        </authorList>
    </citation>
    <scope>NUCLEOTIDE SEQUENCE [LARGE SCALE GENOMIC DNA]</scope>
    <source>
        <strain evidence="11 12">TBM-1</strain>
    </source>
</reference>
<dbReference type="GO" id="GO:0004674">
    <property type="term" value="F:protein serine/threonine kinase activity"/>
    <property type="evidence" value="ECO:0007669"/>
    <property type="project" value="UniProtKB-KW"/>
</dbReference>
<gene>
    <name evidence="11" type="ORF">G3A44_18375</name>
</gene>
<dbReference type="InterPro" id="IPR000719">
    <property type="entry name" value="Prot_kinase_dom"/>
</dbReference>
<evidence type="ECO:0000256" key="2">
    <source>
        <dbReference type="ARBA" id="ARBA00022535"/>
    </source>
</evidence>
<evidence type="ECO:0000256" key="6">
    <source>
        <dbReference type="ARBA" id="ARBA00022840"/>
    </source>
</evidence>
<evidence type="ECO:0000313" key="12">
    <source>
        <dbReference type="Proteomes" id="UP000484255"/>
    </source>
</evidence>
<comment type="caution">
    <text evidence="11">The sequence shown here is derived from an EMBL/GenBank/DDBJ whole genome shotgun (WGS) entry which is preliminary data.</text>
</comment>
<keyword evidence="6 8" id="KW-0067">ATP-binding</keyword>
<dbReference type="PROSITE" id="PS00107">
    <property type="entry name" value="PROTEIN_KINASE_ATP"/>
    <property type="match status" value="1"/>
</dbReference>
<dbReference type="Gene3D" id="1.10.510.10">
    <property type="entry name" value="Transferase(Phosphotransferase) domain 1"/>
    <property type="match status" value="1"/>
</dbReference>
<dbReference type="SUPFAM" id="SSF51206">
    <property type="entry name" value="cAMP-binding domain-like"/>
    <property type="match status" value="1"/>
</dbReference>
<dbReference type="InterPro" id="IPR008271">
    <property type="entry name" value="Ser/Thr_kinase_AS"/>
</dbReference>
<keyword evidence="1" id="KW-0723">Serine/threonine-protein kinase</keyword>
<dbReference type="Pfam" id="PF00027">
    <property type="entry name" value="cNMP_binding"/>
    <property type="match status" value="1"/>
</dbReference>
<dbReference type="GO" id="GO:0030553">
    <property type="term" value="F:cGMP binding"/>
    <property type="evidence" value="ECO:0007669"/>
    <property type="project" value="UniProtKB-KW"/>
</dbReference>
<keyword evidence="12" id="KW-1185">Reference proteome</keyword>
<accession>A0A7C9TMR4</accession>
<evidence type="ECO:0000259" key="9">
    <source>
        <dbReference type="PROSITE" id="PS50011"/>
    </source>
</evidence>
<keyword evidence="5 11" id="KW-0418">Kinase</keyword>
<dbReference type="SMART" id="SM00100">
    <property type="entry name" value="cNMP"/>
    <property type="match status" value="1"/>
</dbReference>
<organism evidence="11 12">
    <name type="scientific">Ideonella livida</name>
    <dbReference type="NCBI Taxonomy" id="2707176"/>
    <lineage>
        <taxon>Bacteria</taxon>
        <taxon>Pseudomonadati</taxon>
        <taxon>Pseudomonadota</taxon>
        <taxon>Betaproteobacteria</taxon>
        <taxon>Burkholderiales</taxon>
        <taxon>Sphaerotilaceae</taxon>
        <taxon>Ideonella</taxon>
    </lineage>
</organism>
<dbReference type="Gene3D" id="2.60.120.10">
    <property type="entry name" value="Jelly Rolls"/>
    <property type="match status" value="1"/>
</dbReference>
<dbReference type="Pfam" id="PF00069">
    <property type="entry name" value="Pkinase"/>
    <property type="match status" value="1"/>
</dbReference>
<keyword evidence="7" id="KW-0142">cGMP-binding</keyword>
<dbReference type="GO" id="GO:0005524">
    <property type="term" value="F:ATP binding"/>
    <property type="evidence" value="ECO:0007669"/>
    <property type="project" value="UniProtKB-UniRule"/>
</dbReference>
<evidence type="ECO:0000256" key="4">
    <source>
        <dbReference type="ARBA" id="ARBA00022741"/>
    </source>
</evidence>
<dbReference type="InterPro" id="IPR018490">
    <property type="entry name" value="cNMP-bd_dom_sf"/>
</dbReference>
<name>A0A7C9TMR4_9BURK</name>
<evidence type="ECO:0000256" key="3">
    <source>
        <dbReference type="ARBA" id="ARBA00022679"/>
    </source>
</evidence>
<feature type="domain" description="Cyclic nucleotide-binding" evidence="10">
    <location>
        <begin position="349"/>
        <end position="450"/>
    </location>
</feature>
<evidence type="ECO:0000259" key="10">
    <source>
        <dbReference type="PROSITE" id="PS50042"/>
    </source>
</evidence>
<feature type="domain" description="Protein kinase" evidence="9">
    <location>
        <begin position="56"/>
        <end position="319"/>
    </location>
</feature>
<keyword evidence="4 8" id="KW-0547">Nucleotide-binding</keyword>
<keyword evidence="3" id="KW-0808">Transferase</keyword>
<dbReference type="InterPro" id="IPR014710">
    <property type="entry name" value="RmlC-like_jellyroll"/>
</dbReference>
<evidence type="ECO:0000256" key="8">
    <source>
        <dbReference type="PROSITE-ProRule" id="PRU10141"/>
    </source>
</evidence>
<evidence type="ECO:0000256" key="7">
    <source>
        <dbReference type="ARBA" id="ARBA00022992"/>
    </source>
</evidence>
<evidence type="ECO:0000313" key="11">
    <source>
        <dbReference type="EMBL" id="NDY93163.1"/>
    </source>
</evidence>
<dbReference type="EMBL" id="JAAGOH010000029">
    <property type="protein sequence ID" value="NDY93163.1"/>
    <property type="molecule type" value="Genomic_DNA"/>
</dbReference>
<keyword evidence="2" id="KW-0140">cGMP</keyword>
<proteinExistence type="predicted"/>
<protein>
    <submittedName>
        <fullName evidence="11">Protein kinase</fullName>
    </submittedName>
</protein>
<feature type="binding site" evidence="8">
    <location>
        <position position="85"/>
    </location>
    <ligand>
        <name>ATP</name>
        <dbReference type="ChEBI" id="CHEBI:30616"/>
    </ligand>
</feature>
<dbReference type="InterPro" id="IPR030616">
    <property type="entry name" value="Aur-like"/>
</dbReference>
<dbReference type="InterPro" id="IPR011009">
    <property type="entry name" value="Kinase-like_dom_sf"/>
</dbReference>
<dbReference type="PROSITE" id="PS00108">
    <property type="entry name" value="PROTEIN_KINASE_ST"/>
    <property type="match status" value="1"/>
</dbReference>
<dbReference type="SUPFAM" id="SSF56112">
    <property type="entry name" value="Protein kinase-like (PK-like)"/>
    <property type="match status" value="1"/>
</dbReference>
<dbReference type="CDD" id="cd00038">
    <property type="entry name" value="CAP_ED"/>
    <property type="match status" value="1"/>
</dbReference>
<dbReference type="PROSITE" id="PS50011">
    <property type="entry name" value="PROTEIN_KINASE_DOM"/>
    <property type="match status" value="1"/>
</dbReference>
<dbReference type="PROSITE" id="PS50042">
    <property type="entry name" value="CNMP_BINDING_3"/>
    <property type="match status" value="1"/>
</dbReference>